<evidence type="ECO:0000313" key="3">
    <source>
        <dbReference type="EMBL" id="CAD9294511.1"/>
    </source>
</evidence>
<feature type="region of interest" description="Disordered" evidence="1">
    <location>
        <begin position="1"/>
        <end position="24"/>
    </location>
</feature>
<dbReference type="AlphaFoldDB" id="A0A7S1VBR3"/>
<feature type="transmembrane region" description="Helical" evidence="2">
    <location>
        <begin position="36"/>
        <end position="59"/>
    </location>
</feature>
<organism evidence="3">
    <name type="scientific">Grammatophora oceanica</name>
    <dbReference type="NCBI Taxonomy" id="210454"/>
    <lineage>
        <taxon>Eukaryota</taxon>
        <taxon>Sar</taxon>
        <taxon>Stramenopiles</taxon>
        <taxon>Ochrophyta</taxon>
        <taxon>Bacillariophyta</taxon>
        <taxon>Fragilariophyceae</taxon>
        <taxon>Fragilariophycidae</taxon>
        <taxon>Rhabdonematales</taxon>
        <taxon>Grammatophoraceae</taxon>
        <taxon>Grammatophora</taxon>
    </lineage>
</organism>
<feature type="transmembrane region" description="Helical" evidence="2">
    <location>
        <begin position="65"/>
        <end position="82"/>
    </location>
</feature>
<reference evidence="3" key="1">
    <citation type="submission" date="2021-01" db="EMBL/GenBank/DDBJ databases">
        <authorList>
            <person name="Corre E."/>
            <person name="Pelletier E."/>
            <person name="Niang G."/>
            <person name="Scheremetjew M."/>
            <person name="Finn R."/>
            <person name="Kale V."/>
            <person name="Holt S."/>
            <person name="Cochrane G."/>
            <person name="Meng A."/>
            <person name="Brown T."/>
            <person name="Cohen L."/>
        </authorList>
    </citation>
    <scope>NUCLEOTIDE SEQUENCE</scope>
    <source>
        <strain evidence="3">CCMP 410</strain>
    </source>
</reference>
<accession>A0A7S1VBR3</accession>
<feature type="transmembrane region" description="Helical" evidence="2">
    <location>
        <begin position="94"/>
        <end position="118"/>
    </location>
</feature>
<keyword evidence="2" id="KW-0472">Membrane</keyword>
<evidence type="ECO:0000256" key="2">
    <source>
        <dbReference type="SAM" id="Phobius"/>
    </source>
</evidence>
<gene>
    <name evidence="3" type="ORF">GOCE00092_LOCUS18556</name>
</gene>
<keyword evidence="2" id="KW-1133">Transmembrane helix</keyword>
<evidence type="ECO:0000256" key="1">
    <source>
        <dbReference type="SAM" id="MobiDB-lite"/>
    </source>
</evidence>
<name>A0A7S1VBR3_9STRA</name>
<protein>
    <submittedName>
        <fullName evidence="3">Uncharacterized protein</fullName>
    </submittedName>
</protein>
<feature type="compositionally biased region" description="Low complexity" evidence="1">
    <location>
        <begin position="10"/>
        <end position="21"/>
    </location>
</feature>
<proteinExistence type="predicted"/>
<sequence length="153" mass="16267">MTELSTQIVPSSTTPAAPTSSGEDDGFWNRKTLTRIFFLLLALVASVLSVVFGGGIIAVVLSSPLWFPVLLLTMPCWVPVACCTSPAWGTGGFIAVLLGGAALFGTSFLGIVVLFLLWPDEWMPDLPVFKWLMGKRNEIVGVVGDIPKTVGLA</sequence>
<keyword evidence="2" id="KW-0812">Transmembrane</keyword>
<dbReference type="EMBL" id="HBGK01035845">
    <property type="protein sequence ID" value="CAD9294511.1"/>
    <property type="molecule type" value="Transcribed_RNA"/>
</dbReference>